<dbReference type="InterPro" id="IPR012999">
    <property type="entry name" value="Pyr_OxRdtase_I_AS"/>
</dbReference>
<evidence type="ECO:0000256" key="4">
    <source>
        <dbReference type="ARBA" id="ARBA00022827"/>
    </source>
</evidence>
<dbReference type="Gene3D" id="3.30.390.30">
    <property type="match status" value="1"/>
</dbReference>
<evidence type="ECO:0000256" key="1">
    <source>
        <dbReference type="ARBA" id="ARBA00001974"/>
    </source>
</evidence>
<keyword evidence="8 9" id="KW-0676">Redox-active center</keyword>
<evidence type="ECO:0000313" key="14">
    <source>
        <dbReference type="EMBL" id="GGO82032.1"/>
    </source>
</evidence>
<dbReference type="GO" id="GO:0005886">
    <property type="term" value="C:plasma membrane"/>
    <property type="evidence" value="ECO:0007669"/>
    <property type="project" value="UniProtKB-ARBA"/>
</dbReference>
<dbReference type="Pfam" id="PF09335">
    <property type="entry name" value="VTT_dom"/>
    <property type="match status" value="1"/>
</dbReference>
<dbReference type="FunFam" id="3.30.390.30:FF:000001">
    <property type="entry name" value="Dihydrolipoyl dehydrogenase"/>
    <property type="match status" value="1"/>
</dbReference>
<dbReference type="PRINTS" id="PR00368">
    <property type="entry name" value="FADPNR"/>
</dbReference>
<evidence type="ECO:0000256" key="2">
    <source>
        <dbReference type="ARBA" id="ARBA00007532"/>
    </source>
</evidence>
<comment type="cofactor">
    <cofactor evidence="1">
        <name>FAD</name>
        <dbReference type="ChEBI" id="CHEBI:57692"/>
    </cofactor>
</comment>
<feature type="transmembrane region" description="Helical" evidence="10">
    <location>
        <begin position="87"/>
        <end position="109"/>
    </location>
</feature>
<organism evidence="14 15">
    <name type="scientific">Marinobacterium nitratireducens</name>
    <dbReference type="NCBI Taxonomy" id="518897"/>
    <lineage>
        <taxon>Bacteria</taxon>
        <taxon>Pseudomonadati</taxon>
        <taxon>Pseudomonadota</taxon>
        <taxon>Gammaproteobacteria</taxon>
        <taxon>Oceanospirillales</taxon>
        <taxon>Oceanospirillaceae</taxon>
        <taxon>Marinobacterium</taxon>
    </lineage>
</organism>
<evidence type="ECO:0000259" key="11">
    <source>
        <dbReference type="Pfam" id="PF02852"/>
    </source>
</evidence>
<dbReference type="InterPro" id="IPR004099">
    <property type="entry name" value="Pyr_nucl-diS_OxRdtase_dimer"/>
</dbReference>
<dbReference type="SUPFAM" id="SSF55424">
    <property type="entry name" value="FAD/NAD-linked reductases, dimerisation (C-terminal) domain"/>
    <property type="match status" value="1"/>
</dbReference>
<dbReference type="InterPro" id="IPR036188">
    <property type="entry name" value="FAD/NAD-bd_sf"/>
</dbReference>
<evidence type="ECO:0000256" key="7">
    <source>
        <dbReference type="ARBA" id="ARBA00023157"/>
    </source>
</evidence>
<dbReference type="GO" id="GO:0016668">
    <property type="term" value="F:oxidoreductase activity, acting on a sulfur group of donors, NAD(P) as acceptor"/>
    <property type="evidence" value="ECO:0007669"/>
    <property type="project" value="InterPro"/>
</dbReference>
<keyword evidence="10" id="KW-1133">Transmembrane helix</keyword>
<evidence type="ECO:0000313" key="15">
    <source>
        <dbReference type="Proteomes" id="UP000599578"/>
    </source>
</evidence>
<keyword evidence="15" id="KW-1185">Reference proteome</keyword>
<dbReference type="PANTHER" id="PTHR43014">
    <property type="entry name" value="MERCURIC REDUCTASE"/>
    <property type="match status" value="1"/>
</dbReference>
<accession>A0A918DSC1</accession>
<feature type="domain" description="VTT" evidence="13">
    <location>
        <begin position="71"/>
        <end position="184"/>
    </location>
</feature>
<feature type="transmembrane region" description="Helical" evidence="10">
    <location>
        <begin position="53"/>
        <end position="80"/>
    </location>
</feature>
<dbReference type="SUPFAM" id="SSF51905">
    <property type="entry name" value="FAD/NAD(P)-binding domain"/>
    <property type="match status" value="1"/>
</dbReference>
<keyword evidence="10" id="KW-0472">Membrane</keyword>
<keyword evidence="10" id="KW-0812">Transmembrane</keyword>
<dbReference type="InterPro" id="IPR032816">
    <property type="entry name" value="VTT_dom"/>
</dbReference>
<keyword evidence="5" id="KW-0521">NADP</keyword>
<sequence length="710" mass="77731">MNKTRLLLLLTIAALIALFFAFDLQQYLNLEALKHRQAEFDAWYRAHPLTTPALFFAAYVLVTALSLPGAAVMTLAAGALFGLGTGVVLVSFASSLGATLAFLVSRYLFHDAVQSRFGHTLQSVNRGIERDGAFYLFTLRLVPLFPFFIINLVMGLTPLRAWTFYWVSQVGMLAGTLVYVNAGTRLGEIEGLAGILSPELIGSFALLGLFPLLARRLLDGVQQRRSLKGFRRPRHFDYNLVAIGAGAGGLVTSYIGATVMARVALIEKHRMGGDCLNTGCVPSKALIRSAQAAREMRDTAKLGIAPAEPEVDFAALFESVQGVIEKVEPHDSVERYRGLGVDCIAGEARIVSPWEIEVDGRVISSRNIVIATGARPSVPSIPGLDEVPYLTSDSLWQLRQDPGRLLVLGGGPIGCELGQAFARLGAEVTLVQRRDQLLPREDLDAAAIVEQSLRQDGVRVLKEHSAIRFERRDNARVLICQTPGGQTELAFDTLLLALGRTPNTEGLGLEQLGLTTDSRGAPLVDAHLRTSIPTVYAAGDVVGHYQFTHTAAHQAWYAAVNALFGAVKRFRVDYSVIPWCTFTAPELARVGLNEKEAAERGIAHEVTRFELGELDRAITDRHERGFVKVLTPPGSDRILGATIVGAHAGDLLAEYVLAMKHGLGLNKILGTIHVYPTLSEASKYAAGEWKRNHKPERLLRWLKRYHDWRR</sequence>
<dbReference type="InterPro" id="IPR016156">
    <property type="entry name" value="FAD/NAD-linked_Rdtase_dimer_sf"/>
</dbReference>
<feature type="transmembrane region" description="Helical" evidence="10">
    <location>
        <begin position="133"/>
        <end position="154"/>
    </location>
</feature>
<feature type="transmembrane region" description="Helical" evidence="10">
    <location>
        <begin position="161"/>
        <end position="180"/>
    </location>
</feature>
<evidence type="ECO:0000256" key="10">
    <source>
        <dbReference type="SAM" id="Phobius"/>
    </source>
</evidence>
<dbReference type="Pfam" id="PF07992">
    <property type="entry name" value="Pyr_redox_2"/>
    <property type="match status" value="1"/>
</dbReference>
<feature type="transmembrane region" description="Helical" evidence="10">
    <location>
        <begin position="238"/>
        <end position="261"/>
    </location>
</feature>
<evidence type="ECO:0000256" key="3">
    <source>
        <dbReference type="ARBA" id="ARBA00022630"/>
    </source>
</evidence>
<feature type="domain" description="FAD/NAD(P)-binding" evidence="12">
    <location>
        <begin position="239"/>
        <end position="555"/>
    </location>
</feature>
<comment type="similarity">
    <text evidence="2 9">Belongs to the class-I pyridine nucleotide-disulfide oxidoreductase family.</text>
</comment>
<keyword evidence="6 9" id="KW-0560">Oxidoreductase</keyword>
<dbReference type="PRINTS" id="PR00411">
    <property type="entry name" value="PNDRDTASEI"/>
</dbReference>
<reference evidence="14 15" key="1">
    <citation type="journal article" date="2014" name="Int. J. Syst. Evol. Microbiol.">
        <title>Complete genome sequence of Corynebacterium casei LMG S-19264T (=DSM 44701T), isolated from a smear-ripened cheese.</title>
        <authorList>
            <consortium name="US DOE Joint Genome Institute (JGI-PGF)"/>
            <person name="Walter F."/>
            <person name="Albersmeier A."/>
            <person name="Kalinowski J."/>
            <person name="Ruckert C."/>
        </authorList>
    </citation>
    <scope>NUCLEOTIDE SEQUENCE [LARGE SCALE GENOMIC DNA]</scope>
    <source>
        <strain evidence="14 15">CGMCC 1.7286</strain>
    </source>
</reference>
<keyword evidence="4 9" id="KW-0274">FAD</keyword>
<evidence type="ECO:0000256" key="5">
    <source>
        <dbReference type="ARBA" id="ARBA00022857"/>
    </source>
</evidence>
<dbReference type="GO" id="GO:0050660">
    <property type="term" value="F:flavin adenine dinucleotide binding"/>
    <property type="evidence" value="ECO:0007669"/>
    <property type="project" value="TreeGrafter"/>
</dbReference>
<evidence type="ECO:0000256" key="9">
    <source>
        <dbReference type="RuleBase" id="RU003691"/>
    </source>
</evidence>
<evidence type="ECO:0000259" key="13">
    <source>
        <dbReference type="Pfam" id="PF09335"/>
    </source>
</evidence>
<dbReference type="Gene3D" id="3.50.50.60">
    <property type="entry name" value="FAD/NAD(P)-binding domain"/>
    <property type="match status" value="2"/>
</dbReference>
<evidence type="ECO:0000259" key="12">
    <source>
        <dbReference type="Pfam" id="PF07992"/>
    </source>
</evidence>
<dbReference type="GO" id="GO:0003955">
    <property type="term" value="F:NAD(P)H dehydrogenase (quinone) activity"/>
    <property type="evidence" value="ECO:0007669"/>
    <property type="project" value="TreeGrafter"/>
</dbReference>
<name>A0A918DSC1_9GAMM</name>
<feature type="domain" description="Pyridine nucleotide-disulphide oxidoreductase dimerisation" evidence="11">
    <location>
        <begin position="577"/>
        <end position="685"/>
    </location>
</feature>
<evidence type="ECO:0000256" key="6">
    <source>
        <dbReference type="ARBA" id="ARBA00023002"/>
    </source>
</evidence>
<dbReference type="AlphaFoldDB" id="A0A918DSC1"/>
<dbReference type="EMBL" id="BMLT01000005">
    <property type="protein sequence ID" value="GGO82032.1"/>
    <property type="molecule type" value="Genomic_DNA"/>
</dbReference>
<keyword evidence="7" id="KW-1015">Disulfide bond</keyword>
<dbReference type="Proteomes" id="UP000599578">
    <property type="component" value="Unassembled WGS sequence"/>
</dbReference>
<protein>
    <submittedName>
        <fullName evidence="14">Pyridine nucleotide-disulfide oxidoreductase</fullName>
    </submittedName>
</protein>
<dbReference type="PANTHER" id="PTHR43014:SF2">
    <property type="entry name" value="MERCURIC REDUCTASE"/>
    <property type="match status" value="1"/>
</dbReference>
<keyword evidence="3 9" id="KW-0285">Flavoprotein</keyword>
<dbReference type="Pfam" id="PF02852">
    <property type="entry name" value="Pyr_redox_dim"/>
    <property type="match status" value="1"/>
</dbReference>
<dbReference type="RefSeq" id="WP_188860686.1">
    <property type="nucleotide sequence ID" value="NZ_BMLT01000005.1"/>
</dbReference>
<feature type="transmembrane region" description="Helical" evidence="10">
    <location>
        <begin position="200"/>
        <end position="218"/>
    </location>
</feature>
<proteinExistence type="inferred from homology"/>
<dbReference type="PROSITE" id="PS00076">
    <property type="entry name" value="PYRIDINE_REDOX_1"/>
    <property type="match status" value="1"/>
</dbReference>
<gene>
    <name evidence="14" type="ORF">GCM10011348_22430</name>
</gene>
<comment type="caution">
    <text evidence="14">The sequence shown here is derived from an EMBL/GenBank/DDBJ whole genome shotgun (WGS) entry which is preliminary data.</text>
</comment>
<dbReference type="InterPro" id="IPR023753">
    <property type="entry name" value="FAD/NAD-binding_dom"/>
</dbReference>
<evidence type="ECO:0000256" key="8">
    <source>
        <dbReference type="ARBA" id="ARBA00023284"/>
    </source>
</evidence>